<accession>A0A7C9DKU0</accession>
<evidence type="ECO:0000313" key="3">
    <source>
        <dbReference type="EMBL" id="MBA4642943.1"/>
    </source>
</evidence>
<proteinExistence type="predicted"/>
<feature type="transmembrane region" description="Helical" evidence="2">
    <location>
        <begin position="87"/>
        <end position="108"/>
    </location>
</feature>
<reference evidence="3" key="2">
    <citation type="submission" date="2020-07" db="EMBL/GenBank/DDBJ databases">
        <authorList>
            <person name="Vera ALvarez R."/>
            <person name="Arias-Moreno D.M."/>
            <person name="Jimenez-Jacinto V."/>
            <person name="Jimenez-Bremont J.F."/>
            <person name="Swaminathan K."/>
            <person name="Moose S.P."/>
            <person name="Guerrero-Gonzalez M.L."/>
            <person name="Marino-Ramirez L."/>
            <person name="Landsman D."/>
            <person name="Rodriguez-Kessler M."/>
            <person name="Delgado-Sanchez P."/>
        </authorList>
    </citation>
    <scope>NUCLEOTIDE SEQUENCE</scope>
    <source>
        <tissue evidence="3">Cladode</tissue>
    </source>
</reference>
<feature type="compositionally biased region" description="Basic residues" evidence="1">
    <location>
        <begin position="14"/>
        <end position="24"/>
    </location>
</feature>
<organism evidence="3">
    <name type="scientific">Opuntia streptacantha</name>
    <name type="common">Prickly pear cactus</name>
    <name type="synonym">Opuntia cardona</name>
    <dbReference type="NCBI Taxonomy" id="393608"/>
    <lineage>
        <taxon>Eukaryota</taxon>
        <taxon>Viridiplantae</taxon>
        <taxon>Streptophyta</taxon>
        <taxon>Embryophyta</taxon>
        <taxon>Tracheophyta</taxon>
        <taxon>Spermatophyta</taxon>
        <taxon>Magnoliopsida</taxon>
        <taxon>eudicotyledons</taxon>
        <taxon>Gunneridae</taxon>
        <taxon>Pentapetalae</taxon>
        <taxon>Caryophyllales</taxon>
        <taxon>Cactineae</taxon>
        <taxon>Cactaceae</taxon>
        <taxon>Opuntioideae</taxon>
        <taxon>Opuntia</taxon>
    </lineage>
</organism>
<protein>
    <submittedName>
        <fullName evidence="3">Uncharacterized protein</fullName>
    </submittedName>
</protein>
<keyword evidence="2" id="KW-0472">Membrane</keyword>
<dbReference type="AlphaFoldDB" id="A0A7C9DKU0"/>
<evidence type="ECO:0000256" key="1">
    <source>
        <dbReference type="SAM" id="MobiDB-lite"/>
    </source>
</evidence>
<dbReference type="EMBL" id="GISG01130481">
    <property type="protein sequence ID" value="MBA4642943.1"/>
    <property type="molecule type" value="Transcribed_RNA"/>
</dbReference>
<feature type="compositionally biased region" description="Polar residues" evidence="1">
    <location>
        <begin position="1"/>
        <end position="11"/>
    </location>
</feature>
<reference evidence="3" key="1">
    <citation type="journal article" date="2013" name="J. Plant Res.">
        <title>Effect of fungi and light on seed germination of three Opuntia species from semiarid lands of central Mexico.</title>
        <authorList>
            <person name="Delgado-Sanchez P."/>
            <person name="Jimenez-Bremont J.F."/>
            <person name="Guerrero-Gonzalez Mde L."/>
            <person name="Flores J."/>
        </authorList>
    </citation>
    <scope>NUCLEOTIDE SEQUENCE</scope>
    <source>
        <tissue evidence="3">Cladode</tissue>
    </source>
</reference>
<feature type="region of interest" description="Disordered" evidence="1">
    <location>
        <begin position="1"/>
        <end position="47"/>
    </location>
</feature>
<name>A0A7C9DKU0_OPUST</name>
<keyword evidence="2" id="KW-1133">Transmembrane helix</keyword>
<keyword evidence="2" id="KW-0812">Transmembrane</keyword>
<sequence length="122" mass="13098">MNLVSPLNQIHSPFKGKSKQQPSHKRMENEGSQKNQNKPGRGTATTAVAATTARGGHHGPAMVPTGRGAVLRPSYDAFCLCSCFAGYLFWAICFGLYGLVCFLSSLGLTSNHILLIKFGSKL</sequence>
<evidence type="ECO:0000256" key="2">
    <source>
        <dbReference type="SAM" id="Phobius"/>
    </source>
</evidence>